<dbReference type="InterPro" id="IPR050126">
    <property type="entry name" value="Ap4A_hydrolase"/>
</dbReference>
<dbReference type="CDD" id="cd00144">
    <property type="entry name" value="MPP_PPP_family"/>
    <property type="match status" value="1"/>
</dbReference>
<dbReference type="Proteomes" id="UP000184533">
    <property type="component" value="Unassembled WGS sequence"/>
</dbReference>
<sequence length="262" mass="28567">MLPLLQNLLPRRINQPRARLMRDWPAVIYAIGDIHGCLSELEALERQIVADAAGVQGGKWIVTLGDYVDRGPRSDGVLDHLIAPPPPGFERICLAGNHEAMLLDYLTNPTREAAWLKYGGLETLASYGIETGRFVGLPKAQMRATLEAHIPQAHIDFMQSLPILLTLPDLVFVHAGLNPALPFTAQSDADLLWMREPFLSTPETGLPRVVHGHTPGPEPVRLPHRIGLDTGAFATGVLTAARLRRDAAVRFLQTGSAAANLL</sequence>
<dbReference type="PANTHER" id="PTHR42850">
    <property type="entry name" value="METALLOPHOSPHOESTERASE"/>
    <property type="match status" value="1"/>
</dbReference>
<reference evidence="3 5" key="2">
    <citation type="submission" date="2016-11" db="EMBL/GenBank/DDBJ databases">
        <authorList>
            <person name="Jaros S."/>
            <person name="Januszkiewicz K."/>
            <person name="Wedrychowicz H."/>
        </authorList>
    </citation>
    <scope>NUCLEOTIDE SEQUENCE [LARGE SCALE GENOMIC DNA]</scope>
    <source>
        <strain evidence="3 5">DSM 17137</strain>
    </source>
</reference>
<keyword evidence="4" id="KW-1185">Reference proteome</keyword>
<dbReference type="GO" id="GO:0016791">
    <property type="term" value="F:phosphatase activity"/>
    <property type="evidence" value="ECO:0007669"/>
    <property type="project" value="TreeGrafter"/>
</dbReference>
<dbReference type="GO" id="GO:0008803">
    <property type="term" value="F:bis(5'-nucleosyl)-tetraphosphatase (symmetrical) activity"/>
    <property type="evidence" value="ECO:0007669"/>
    <property type="project" value="TreeGrafter"/>
</dbReference>
<dbReference type="Pfam" id="PF00149">
    <property type="entry name" value="Metallophos"/>
    <property type="match status" value="1"/>
</dbReference>
<evidence type="ECO:0000259" key="1">
    <source>
        <dbReference type="Pfam" id="PF00149"/>
    </source>
</evidence>
<dbReference type="PANTHER" id="PTHR42850:SF4">
    <property type="entry name" value="ZINC-DEPENDENT ENDOPOLYPHOSPHATASE"/>
    <property type="match status" value="1"/>
</dbReference>
<dbReference type="GO" id="GO:0110154">
    <property type="term" value="P:RNA decapping"/>
    <property type="evidence" value="ECO:0007669"/>
    <property type="project" value="TreeGrafter"/>
</dbReference>
<dbReference type="AlphaFoldDB" id="A0A0F5L4E1"/>
<gene>
    <name evidence="3" type="ORF">SAMN02745223_00771</name>
    <name evidence="2" type="ORF">VW29_18070</name>
</gene>
<accession>A0A0F5L4E1</accession>
<evidence type="ECO:0000313" key="4">
    <source>
        <dbReference type="Proteomes" id="UP000033608"/>
    </source>
</evidence>
<dbReference type="EMBL" id="LAJF01000137">
    <property type="protein sequence ID" value="KKB77281.1"/>
    <property type="molecule type" value="Genomic_DNA"/>
</dbReference>
<dbReference type="Proteomes" id="UP000033608">
    <property type="component" value="Unassembled WGS sequence"/>
</dbReference>
<protein>
    <submittedName>
        <fullName evidence="3">Serine/threonine protein phosphatase 1</fullName>
    </submittedName>
</protein>
<organism evidence="2 4">
    <name type="scientific">Devosia limi DSM 17137</name>
    <dbReference type="NCBI Taxonomy" id="1121477"/>
    <lineage>
        <taxon>Bacteria</taxon>
        <taxon>Pseudomonadati</taxon>
        <taxon>Pseudomonadota</taxon>
        <taxon>Alphaproteobacteria</taxon>
        <taxon>Hyphomicrobiales</taxon>
        <taxon>Devosiaceae</taxon>
        <taxon>Devosia</taxon>
    </lineage>
</organism>
<dbReference type="Gene3D" id="3.60.21.10">
    <property type="match status" value="1"/>
</dbReference>
<dbReference type="InterPro" id="IPR004843">
    <property type="entry name" value="Calcineurin-like_PHP"/>
</dbReference>
<proteinExistence type="predicted"/>
<dbReference type="STRING" id="1121477.SAMN02745223_00771"/>
<dbReference type="InterPro" id="IPR029052">
    <property type="entry name" value="Metallo-depent_PP-like"/>
</dbReference>
<dbReference type="SUPFAM" id="SSF56300">
    <property type="entry name" value="Metallo-dependent phosphatases"/>
    <property type="match status" value="1"/>
</dbReference>
<name>A0A0F5L4E1_9HYPH</name>
<reference evidence="2 4" key="1">
    <citation type="submission" date="2015-03" db="EMBL/GenBank/DDBJ databases">
        <authorList>
            <person name="Hassan Y.I."/>
            <person name="Lepp D."/>
            <person name="Zhou T."/>
        </authorList>
    </citation>
    <scope>NUCLEOTIDE SEQUENCE [LARGE SCALE GENOMIC DNA]</scope>
    <source>
        <strain evidence="2 4">DSM 17137</strain>
    </source>
</reference>
<evidence type="ECO:0000313" key="2">
    <source>
        <dbReference type="EMBL" id="KKB77281.1"/>
    </source>
</evidence>
<dbReference type="GO" id="GO:0005737">
    <property type="term" value="C:cytoplasm"/>
    <property type="evidence" value="ECO:0007669"/>
    <property type="project" value="TreeGrafter"/>
</dbReference>
<dbReference type="PATRIC" id="fig|1121477.3.peg.375"/>
<evidence type="ECO:0000313" key="5">
    <source>
        <dbReference type="Proteomes" id="UP000184533"/>
    </source>
</evidence>
<evidence type="ECO:0000313" key="3">
    <source>
        <dbReference type="EMBL" id="SHE64526.1"/>
    </source>
</evidence>
<dbReference type="EMBL" id="FQVC01000002">
    <property type="protein sequence ID" value="SHE64526.1"/>
    <property type="molecule type" value="Genomic_DNA"/>
</dbReference>
<feature type="domain" description="Calcineurin-like phosphoesterase" evidence="1">
    <location>
        <begin position="28"/>
        <end position="217"/>
    </location>
</feature>